<accession>A0A9D3PE66</accession>
<evidence type="ECO:0000256" key="4">
    <source>
        <dbReference type="ARBA" id="ARBA00004613"/>
    </source>
</evidence>
<evidence type="ECO:0000313" key="40">
    <source>
        <dbReference type="Proteomes" id="UP001046870"/>
    </source>
</evidence>
<keyword evidence="19" id="KW-0965">Cell junction</keyword>
<comment type="caution">
    <text evidence="39">The sequence shown here is derived from an EMBL/GenBank/DDBJ whole genome shotgun (WGS) entry which is preliminary data.</text>
</comment>
<keyword evidence="23 34" id="KW-0472">Membrane</keyword>
<evidence type="ECO:0000256" key="1">
    <source>
        <dbReference type="ARBA" id="ARBA00004231"/>
    </source>
</evidence>
<organism evidence="39 40">
    <name type="scientific">Megalops atlanticus</name>
    <name type="common">Tarpon</name>
    <name type="synonym">Clupea gigantea</name>
    <dbReference type="NCBI Taxonomy" id="7932"/>
    <lineage>
        <taxon>Eukaryota</taxon>
        <taxon>Metazoa</taxon>
        <taxon>Chordata</taxon>
        <taxon>Craniata</taxon>
        <taxon>Vertebrata</taxon>
        <taxon>Euteleostomi</taxon>
        <taxon>Actinopterygii</taxon>
        <taxon>Neopterygii</taxon>
        <taxon>Teleostei</taxon>
        <taxon>Elopiformes</taxon>
        <taxon>Megalopidae</taxon>
        <taxon>Megalops</taxon>
    </lineage>
</organism>
<evidence type="ECO:0000256" key="19">
    <source>
        <dbReference type="ARBA" id="ARBA00022949"/>
    </source>
</evidence>
<evidence type="ECO:0000256" key="7">
    <source>
        <dbReference type="ARBA" id="ARBA00022475"/>
    </source>
</evidence>
<dbReference type="InterPro" id="IPR000884">
    <property type="entry name" value="TSP1_rpt"/>
</dbReference>
<dbReference type="Pfam" id="PF19188">
    <property type="entry name" value="AGRB_N"/>
    <property type="match status" value="1"/>
</dbReference>
<keyword evidence="13 35" id="KW-0732">Signal</keyword>
<dbReference type="Pfam" id="PF16489">
    <property type="entry name" value="GAIN"/>
    <property type="match status" value="1"/>
</dbReference>
<dbReference type="InterPro" id="IPR036445">
    <property type="entry name" value="GPCR_2_extracell_dom_sf"/>
</dbReference>
<evidence type="ECO:0000256" key="21">
    <source>
        <dbReference type="ARBA" id="ARBA00023018"/>
    </source>
</evidence>
<dbReference type="SUPFAM" id="SSF81321">
    <property type="entry name" value="Family A G protein-coupled receptor-like"/>
    <property type="match status" value="1"/>
</dbReference>
<evidence type="ECO:0000256" key="15">
    <source>
        <dbReference type="ARBA" id="ARBA00022843"/>
    </source>
</evidence>
<feature type="transmembrane region" description="Helical" evidence="34">
    <location>
        <begin position="898"/>
        <end position="923"/>
    </location>
</feature>
<dbReference type="Pfam" id="PF00002">
    <property type="entry name" value="7tm_2"/>
    <property type="match status" value="1"/>
</dbReference>
<dbReference type="InterPro" id="IPR017981">
    <property type="entry name" value="GPCR_2-like_7TM"/>
</dbReference>
<keyword evidence="22" id="KW-0297">G-protein coupled receptor</keyword>
<evidence type="ECO:0000256" key="27">
    <source>
        <dbReference type="ARBA" id="ARBA00023224"/>
    </source>
</evidence>
<dbReference type="GO" id="GO:0016525">
    <property type="term" value="P:negative regulation of angiogenesis"/>
    <property type="evidence" value="ECO:0007669"/>
    <property type="project" value="InterPro"/>
</dbReference>
<keyword evidence="17" id="KW-0524">Neurogenesis</keyword>
<dbReference type="Pfam" id="PF01825">
    <property type="entry name" value="GPS"/>
    <property type="match status" value="1"/>
</dbReference>
<dbReference type="PROSITE" id="PS50261">
    <property type="entry name" value="G_PROTEIN_RECEP_F2_4"/>
    <property type="match status" value="1"/>
</dbReference>
<feature type="transmembrane region" description="Helical" evidence="34">
    <location>
        <begin position="935"/>
        <end position="954"/>
    </location>
</feature>
<dbReference type="SMART" id="SM00008">
    <property type="entry name" value="HormR"/>
    <property type="match status" value="1"/>
</dbReference>
<feature type="domain" description="G-protein coupled receptors family 2 profile 1" evidence="37">
    <location>
        <begin position="526"/>
        <end position="596"/>
    </location>
</feature>
<evidence type="ECO:0000256" key="33">
    <source>
        <dbReference type="SAM" id="MobiDB-lite"/>
    </source>
</evidence>
<dbReference type="InterPro" id="IPR043838">
    <property type="entry name" value="AGRB_N"/>
</dbReference>
<dbReference type="Pfam" id="PF02793">
    <property type="entry name" value="HRM"/>
    <property type="match status" value="1"/>
</dbReference>
<keyword evidence="16" id="KW-0391">Immunity</keyword>
<evidence type="ECO:0000259" key="36">
    <source>
        <dbReference type="PROSITE" id="PS50221"/>
    </source>
</evidence>
<evidence type="ECO:0000256" key="13">
    <source>
        <dbReference type="ARBA" id="ARBA00022729"/>
    </source>
</evidence>
<evidence type="ECO:0000313" key="39">
    <source>
        <dbReference type="EMBL" id="KAG7458076.1"/>
    </source>
</evidence>
<dbReference type="OrthoDB" id="5989160at2759"/>
<dbReference type="GO" id="GO:0007189">
    <property type="term" value="P:adenylate cyclase-activating G protein-coupled receptor signaling pathway"/>
    <property type="evidence" value="ECO:0007669"/>
    <property type="project" value="TreeGrafter"/>
</dbReference>
<evidence type="ECO:0000256" key="34">
    <source>
        <dbReference type="SAM" id="Phobius"/>
    </source>
</evidence>
<feature type="transmembrane region" description="Helical" evidence="34">
    <location>
        <begin position="1088"/>
        <end position="1110"/>
    </location>
</feature>
<keyword evidence="14" id="KW-0677">Repeat</keyword>
<dbReference type="SUPFAM" id="SSF82895">
    <property type="entry name" value="TSP-1 type 1 repeat"/>
    <property type="match status" value="5"/>
</dbReference>
<keyword evidence="12 34" id="KW-0812">Transmembrane</keyword>
<dbReference type="Pfam" id="PF00090">
    <property type="entry name" value="TSP_1"/>
    <property type="match status" value="5"/>
</dbReference>
<gene>
    <name evidence="39" type="ORF">MATL_G00234310</name>
</gene>
<evidence type="ECO:0000256" key="23">
    <source>
        <dbReference type="ARBA" id="ARBA00023136"/>
    </source>
</evidence>
<evidence type="ECO:0000256" key="35">
    <source>
        <dbReference type="SAM" id="SignalP"/>
    </source>
</evidence>
<dbReference type="InterPro" id="IPR000832">
    <property type="entry name" value="GPCR_2_secretin-like"/>
</dbReference>
<keyword evidence="28" id="KW-0966">Cell projection</keyword>
<dbReference type="PROSITE" id="PS50227">
    <property type="entry name" value="G_PROTEIN_RECEP_F2_3"/>
    <property type="match status" value="1"/>
</dbReference>
<feature type="chain" id="PRO_5038384905" description="Adhesion G protein-coupled receptor B1" evidence="35">
    <location>
        <begin position="24"/>
        <end position="1624"/>
    </location>
</feature>
<dbReference type="GO" id="GO:0007166">
    <property type="term" value="P:cell surface receptor signaling pathway"/>
    <property type="evidence" value="ECO:0007669"/>
    <property type="project" value="InterPro"/>
</dbReference>
<evidence type="ECO:0000256" key="29">
    <source>
        <dbReference type="ARBA" id="ARBA00034105"/>
    </source>
</evidence>
<dbReference type="FunFam" id="1.25.40.610:FF:000004">
    <property type="entry name" value="adhesion G protein-coupled receptor B1"/>
    <property type="match status" value="1"/>
</dbReference>
<reference evidence="39" key="1">
    <citation type="submission" date="2021-01" db="EMBL/GenBank/DDBJ databases">
        <authorList>
            <person name="Zahm M."/>
            <person name="Roques C."/>
            <person name="Cabau C."/>
            <person name="Klopp C."/>
            <person name="Donnadieu C."/>
            <person name="Jouanno E."/>
            <person name="Lampietro C."/>
            <person name="Louis A."/>
            <person name="Herpin A."/>
            <person name="Echchiki A."/>
            <person name="Berthelot C."/>
            <person name="Parey E."/>
            <person name="Roest-Crollius H."/>
            <person name="Braasch I."/>
            <person name="Postlethwait J."/>
            <person name="Bobe J."/>
            <person name="Montfort J."/>
            <person name="Bouchez O."/>
            <person name="Begum T."/>
            <person name="Mejri S."/>
            <person name="Adams A."/>
            <person name="Chen W.-J."/>
            <person name="Guiguen Y."/>
        </authorList>
    </citation>
    <scope>NUCLEOTIDE SEQUENCE</scope>
    <source>
        <strain evidence="39">YG-15Mar2019-1</strain>
        <tissue evidence="39">Brain</tissue>
    </source>
</reference>
<evidence type="ECO:0000256" key="22">
    <source>
        <dbReference type="ARBA" id="ARBA00023040"/>
    </source>
</evidence>
<evidence type="ECO:0000256" key="2">
    <source>
        <dbReference type="ARBA" id="ARBA00004246"/>
    </source>
</evidence>
<evidence type="ECO:0000256" key="20">
    <source>
        <dbReference type="ARBA" id="ARBA00022989"/>
    </source>
</evidence>
<dbReference type="FunFam" id="1.20.1070.10:FF:000048">
    <property type="entry name" value="Adhesion G protein-coupled receptor B1"/>
    <property type="match status" value="1"/>
</dbReference>
<keyword evidence="11" id="KW-0399">Innate immunity</keyword>
<feature type="region of interest" description="Disordered" evidence="33">
    <location>
        <begin position="1429"/>
        <end position="1489"/>
    </location>
</feature>
<dbReference type="SMART" id="SM00209">
    <property type="entry name" value="TSP1"/>
    <property type="match status" value="5"/>
</dbReference>
<evidence type="ECO:0000256" key="16">
    <source>
        <dbReference type="ARBA" id="ARBA00022859"/>
    </source>
</evidence>
<keyword evidence="10" id="KW-0597">Phosphoprotein</keyword>
<dbReference type="GO" id="GO:0004930">
    <property type="term" value="F:G protein-coupled receptor activity"/>
    <property type="evidence" value="ECO:0007669"/>
    <property type="project" value="UniProtKB-KW"/>
</dbReference>
<dbReference type="Gene3D" id="2.60.220.50">
    <property type="match status" value="1"/>
</dbReference>
<feature type="compositionally biased region" description="Basic and acidic residues" evidence="33">
    <location>
        <begin position="1429"/>
        <end position="1438"/>
    </location>
</feature>
<keyword evidence="27" id="KW-0807">Transducer</keyword>
<feature type="compositionally biased region" description="Polar residues" evidence="33">
    <location>
        <begin position="1376"/>
        <end position="1394"/>
    </location>
</feature>
<dbReference type="PANTHER" id="PTHR12011:SF39">
    <property type="entry name" value="ADHESION G PROTEIN-COUPLED RECEPTOR B1"/>
    <property type="match status" value="1"/>
</dbReference>
<feature type="domain" description="G-protein coupled receptors family 2 profile 2" evidence="38">
    <location>
        <begin position="900"/>
        <end position="1141"/>
    </location>
</feature>
<evidence type="ECO:0000256" key="18">
    <source>
        <dbReference type="ARBA" id="ARBA00022907"/>
    </source>
</evidence>
<feature type="transmembrane region" description="Helical" evidence="34">
    <location>
        <begin position="966"/>
        <end position="984"/>
    </location>
</feature>
<dbReference type="PROSITE" id="PS50092">
    <property type="entry name" value="TSP1"/>
    <property type="match status" value="5"/>
</dbReference>
<evidence type="ECO:0000256" key="9">
    <source>
        <dbReference type="ARBA" id="ARBA00022541"/>
    </source>
</evidence>
<dbReference type="FunFam" id="2.20.100.10:FF:000004">
    <property type="entry name" value="Adhesion G protein-coupled receptor B2"/>
    <property type="match status" value="1"/>
</dbReference>
<dbReference type="Gene3D" id="2.20.100.10">
    <property type="entry name" value="Thrombospondin type-1 (TSP1) repeat"/>
    <property type="match status" value="5"/>
</dbReference>
<keyword evidence="9" id="KW-0517">Myogenesis</keyword>
<dbReference type="InterPro" id="IPR001879">
    <property type="entry name" value="GPCR_2_extracellular_dom"/>
</dbReference>
<dbReference type="GO" id="GO:0005576">
    <property type="term" value="C:extracellular region"/>
    <property type="evidence" value="ECO:0007669"/>
    <property type="project" value="UniProtKB-SubCell"/>
</dbReference>
<dbReference type="GO" id="GO:0007399">
    <property type="term" value="P:nervous system development"/>
    <property type="evidence" value="ECO:0007669"/>
    <property type="project" value="UniProtKB-KW"/>
</dbReference>
<keyword evidence="18" id="KW-0581">Phagocytosis</keyword>
<comment type="subcellular location">
    <subcellularLocation>
        <location evidence="2">Cell junction</location>
        <location evidence="2">Focal adhesion</location>
    </subcellularLocation>
    <subcellularLocation>
        <location evidence="5">Cell membrane</location>
        <topology evidence="5">Multi-pass membrane protein</topology>
    </subcellularLocation>
    <subcellularLocation>
        <location evidence="3">Cell projection</location>
        <location evidence="3">Dendritic spine</location>
    </subcellularLocation>
    <subcellularLocation>
        <location evidence="1">Cell projection</location>
        <location evidence="1">Phagocytic cup</location>
    </subcellularLocation>
    <subcellularLocation>
        <location evidence="29">Postsynaptic density</location>
    </subcellularLocation>
    <subcellularLocation>
        <location evidence="4">Secreted</location>
    </subcellularLocation>
</comment>
<sequence>MTMSWSRLSVPLLAVVLLGLTSAAPSGPPSDTCVTLVQGRFFGFFSSSAIFPSTPCSWTLQNPDPRRYTVFVKITKPTEACLPRQLKTFQYDSFLDTSRTYLGMESFDEVVKLCDASTRVSFLQSTKQFLQMRKVTPREGLEAAEGDGEFKTEYLVVGNRNPSMPACQMLCQWLETCLSSSTHGHPCGIMQTPCQCWETPQRKPGGCFRAGVYLERCIPTIPRDGGRDAEIMGGWSGWGRWTECSSECGGGVQTRSRTCLPDESFLCEGVVEEGRPCNPQPCIGKVRSRSQALRSIKRDNGDEPRYGNLAPQTVDAVADEWSPWSVCSVTCGEGWQSRTRFCVTSSHSTMCTGPLREHRPCNNTAVCPVHGAWDEWSPWSLCSSTCGRGYRDRTRTCKQPQFGGNPCDGPTKQTKFCNIAVCPVDGAWNEWSSWSACSASCSNGTMQRTRECNGPSYGGAECRGEFLETTNCFLKECPVNGRWQSWSMWGSCSRSCGGGSQQRQRVCEGPFFGGEPCPGDRQETQRCNERRCPEPHEICGEENFANAVWKKTQAGDIAAVHCPPGASGLILRRCTLNDAGIAYWESPTYIKCVSNEYRDIQMMTRDHLSKAQRGLVGDGVSEVISKLRSTSDDGTTYSGDLLAIVGILKNMTEIFRGSYYNPSNTDVQNFAHSVSNLLKEDNREKWEEAQLMGPNIKELFRLVEDFVEVIGLQMKDFLDIYEVTENLVLNIHKRPAAATFDVSFPMRGWRGMADWVRNSEDRVTVPRSALSMSEPDADDDSAIVTGIVLYRNLGSILSLQRNTTVLNSKVVSVMVKPTPSFLSAPIEIEFTHLYNGTTNQTCISWDESDSSSLLGSWSARGCRAVPVDSFRTKCVCDRLSSFAILARQNPDMNMDKSLLPSVTLIVGCGVSSLTLLLLIIIYVSVWKYIRSERSVILINFCLSIICSNALILIGQTQARNKVVCTLVAAFLHFFFLSSFCWVLTEAWQSYMAVTGRLRNRIIRKRFLCLGWGLPALVVAVSVGFTKAKGYGTVNYCWLSLEGGLLYSFVGPAAAVVLVNMVIGILVFNKLVSKDGITDVKLKERAGASLWSSCVVLPLLALTWMSAVLAITDRRSALFQILFAVFDSLEGFVIVMVHCILRREVQEAVKCRVVESKDDGNGDSSSSFQNAHTQLMSNFEKDVDSSGRPGTQKRPSLQGDEKVAPQGMSVPKGSNFHTLPANMNKKHLQNVAEFGSHTLTLKRDKGRTGGELPGSNSIYICEGELFKQLDADLAARGAGELAGVDGSSYVLLPNTTSTLRRPKEEQAQYNISVEQLPQTRLVHLSSPPPEPGSGFSMKSLPSDRVSVSCSERDSPIQNLHNISSESHVTSSMCDAGESWNSMSKSETVSTLSMSSLERRKSRYAELDFEKVMHTRKRHQDMFQDLNRKLQHADKDRESPPSDCKPVQRWSVSSGGSDKTSLSDKPQTPSERAWEGVQKTHSPPSWVRKDLEPLPASPLQLQAVEWEKTSATIPLVGQEMIDLQTERPKLESRRDLSAPSGGRAVCCGRFEAGVSVVPLRGEGPQIAAPQKTDHRMRLCLTGLPTADLGLVVLQTPGLIMAIFQASVPDGISLCESSSEQTLNYKG</sequence>
<evidence type="ECO:0000256" key="25">
    <source>
        <dbReference type="ARBA" id="ARBA00023170"/>
    </source>
</evidence>
<dbReference type="FunFam" id="2.20.100.10:FF:000001">
    <property type="entry name" value="semaphorin-5A isoform X1"/>
    <property type="match status" value="1"/>
</dbReference>
<dbReference type="PRINTS" id="PR01694">
    <property type="entry name" value="BAIPRECURSOR"/>
</dbReference>
<keyword evidence="21" id="KW-0770">Synapse</keyword>
<keyword evidence="26" id="KW-0325">Glycoprotein</keyword>
<protein>
    <recommendedName>
        <fullName evidence="31">Adhesion G protein-coupled receptor B1</fullName>
    </recommendedName>
    <alternativeName>
        <fullName evidence="32">Brain-specific angiogenesis inhibitor 1</fullName>
    </alternativeName>
</protein>
<dbReference type="GO" id="GO:0045087">
    <property type="term" value="P:innate immune response"/>
    <property type="evidence" value="ECO:0007669"/>
    <property type="project" value="UniProtKB-KW"/>
</dbReference>
<feature type="region of interest" description="Disordered" evidence="33">
    <location>
        <begin position="1179"/>
        <end position="1207"/>
    </location>
</feature>
<keyword evidence="15" id="KW-0832">Ubl conjugation</keyword>
<dbReference type="FunFam" id="2.20.100.10:FF:000003">
    <property type="entry name" value="Adhesion G protein-coupled receptor B2"/>
    <property type="match status" value="2"/>
</dbReference>
<evidence type="ECO:0000256" key="32">
    <source>
        <dbReference type="ARBA" id="ARBA00082598"/>
    </source>
</evidence>
<dbReference type="InterPro" id="IPR036383">
    <property type="entry name" value="TSP1_rpt_sf"/>
</dbReference>
<dbReference type="FunFam" id="2.60.220.50:FF:000016">
    <property type="entry name" value="Adhesion G protein-coupled receptor B1"/>
    <property type="match status" value="1"/>
</dbReference>
<evidence type="ECO:0000259" key="38">
    <source>
        <dbReference type="PROSITE" id="PS50261"/>
    </source>
</evidence>
<dbReference type="PANTHER" id="PTHR12011">
    <property type="entry name" value="ADHESION G-PROTEIN COUPLED RECEPTOR"/>
    <property type="match status" value="1"/>
</dbReference>
<evidence type="ECO:0000256" key="31">
    <source>
        <dbReference type="ARBA" id="ARBA00070439"/>
    </source>
</evidence>
<dbReference type="EMBL" id="JAFDVH010000021">
    <property type="protein sequence ID" value="KAG7458076.1"/>
    <property type="molecule type" value="Genomic_DNA"/>
</dbReference>
<proteinExistence type="inferred from homology"/>
<dbReference type="GO" id="GO:0001891">
    <property type="term" value="C:phagocytic cup"/>
    <property type="evidence" value="ECO:0007669"/>
    <property type="project" value="UniProtKB-SubCell"/>
</dbReference>
<evidence type="ECO:0000256" key="8">
    <source>
        <dbReference type="ARBA" id="ARBA00022525"/>
    </source>
</evidence>
<feature type="compositionally biased region" description="Polar residues" evidence="33">
    <location>
        <begin position="1448"/>
        <end position="1468"/>
    </location>
</feature>
<keyword evidence="7" id="KW-1003">Cell membrane</keyword>
<dbReference type="GO" id="GO:0007517">
    <property type="term" value="P:muscle organ development"/>
    <property type="evidence" value="ECO:0007669"/>
    <property type="project" value="UniProtKB-KW"/>
</dbReference>
<evidence type="ECO:0000256" key="12">
    <source>
        <dbReference type="ARBA" id="ARBA00022692"/>
    </source>
</evidence>
<dbReference type="Gene3D" id="1.20.1070.10">
    <property type="entry name" value="Rhodopsin 7-helix transmembrane proteins"/>
    <property type="match status" value="1"/>
</dbReference>
<evidence type="ECO:0000256" key="6">
    <source>
        <dbReference type="ARBA" id="ARBA00010933"/>
    </source>
</evidence>
<evidence type="ECO:0000256" key="17">
    <source>
        <dbReference type="ARBA" id="ARBA00022902"/>
    </source>
</evidence>
<dbReference type="GO" id="GO:0014069">
    <property type="term" value="C:postsynaptic density"/>
    <property type="evidence" value="ECO:0007669"/>
    <property type="project" value="UniProtKB-SubCell"/>
</dbReference>
<evidence type="ECO:0000256" key="28">
    <source>
        <dbReference type="ARBA" id="ARBA00023273"/>
    </source>
</evidence>
<dbReference type="Gene3D" id="4.10.1240.10">
    <property type="entry name" value="GPCR, family 2, extracellular hormone receptor domain"/>
    <property type="match status" value="1"/>
</dbReference>
<keyword evidence="25" id="KW-0675">Receptor</keyword>
<keyword evidence="8" id="KW-0964">Secreted</keyword>
<name>A0A9D3PE66_MEGAT</name>
<keyword evidence="24" id="KW-1015">Disulfide bond</keyword>
<keyword evidence="20 34" id="KW-1133">Transmembrane helix</keyword>
<evidence type="ECO:0000256" key="11">
    <source>
        <dbReference type="ARBA" id="ARBA00022588"/>
    </source>
</evidence>
<evidence type="ECO:0000256" key="24">
    <source>
        <dbReference type="ARBA" id="ARBA00023157"/>
    </source>
</evidence>
<dbReference type="GO" id="GO:0043197">
    <property type="term" value="C:dendritic spine"/>
    <property type="evidence" value="ECO:0007669"/>
    <property type="project" value="UniProtKB-SubCell"/>
</dbReference>
<comment type="function">
    <text evidence="30">Inhibits angiogenesis in a CD36-dependent manner.</text>
</comment>
<dbReference type="InterPro" id="IPR008077">
    <property type="entry name" value="GPCR_2_brain_angio_inhib"/>
</dbReference>
<evidence type="ECO:0000256" key="14">
    <source>
        <dbReference type="ARBA" id="ARBA00022737"/>
    </source>
</evidence>
<dbReference type="SMART" id="SM00303">
    <property type="entry name" value="GPS"/>
    <property type="match status" value="1"/>
</dbReference>
<dbReference type="PROSITE" id="PS50221">
    <property type="entry name" value="GAIN_B"/>
    <property type="match status" value="1"/>
</dbReference>
<evidence type="ECO:0000256" key="30">
    <source>
        <dbReference type="ARBA" id="ARBA00055610"/>
    </source>
</evidence>
<feature type="transmembrane region" description="Helical" evidence="34">
    <location>
        <begin position="1005"/>
        <end position="1024"/>
    </location>
</feature>
<dbReference type="InterPro" id="IPR057244">
    <property type="entry name" value="GAIN_B"/>
</dbReference>
<comment type="similarity">
    <text evidence="6">Belongs to the G-protein coupled receptor 2 family. LN-TM7 subfamily.</text>
</comment>
<evidence type="ECO:0000256" key="10">
    <source>
        <dbReference type="ARBA" id="ARBA00022553"/>
    </source>
</evidence>
<dbReference type="Gene3D" id="1.25.40.610">
    <property type="match status" value="1"/>
</dbReference>
<dbReference type="InterPro" id="IPR000203">
    <property type="entry name" value="GPS"/>
</dbReference>
<keyword evidence="40" id="KW-1185">Reference proteome</keyword>
<evidence type="ECO:0000256" key="5">
    <source>
        <dbReference type="ARBA" id="ARBA00004651"/>
    </source>
</evidence>
<dbReference type="PRINTS" id="PR01705">
    <property type="entry name" value="TSP1REPEAT"/>
</dbReference>
<feature type="signal peptide" evidence="35">
    <location>
        <begin position="1"/>
        <end position="23"/>
    </location>
</feature>
<evidence type="ECO:0000256" key="26">
    <source>
        <dbReference type="ARBA" id="ARBA00023180"/>
    </source>
</evidence>
<evidence type="ECO:0000259" key="37">
    <source>
        <dbReference type="PROSITE" id="PS50227"/>
    </source>
</evidence>
<dbReference type="Proteomes" id="UP001046870">
    <property type="component" value="Chromosome 21"/>
</dbReference>
<dbReference type="InterPro" id="IPR046338">
    <property type="entry name" value="GAIN_dom_sf"/>
</dbReference>
<feature type="transmembrane region" description="Helical" evidence="34">
    <location>
        <begin position="1044"/>
        <end position="1067"/>
    </location>
</feature>
<feature type="region of interest" description="Disordered" evidence="33">
    <location>
        <begin position="1376"/>
        <end position="1395"/>
    </location>
</feature>
<evidence type="ECO:0000256" key="3">
    <source>
        <dbReference type="ARBA" id="ARBA00004552"/>
    </source>
</evidence>
<dbReference type="GO" id="GO:0043652">
    <property type="term" value="P:engulfment of apoptotic cell"/>
    <property type="evidence" value="ECO:0007669"/>
    <property type="project" value="TreeGrafter"/>
</dbReference>
<dbReference type="GO" id="GO:0005925">
    <property type="term" value="C:focal adhesion"/>
    <property type="evidence" value="ECO:0007669"/>
    <property type="project" value="UniProtKB-SubCell"/>
</dbReference>
<dbReference type="PRINTS" id="PR00249">
    <property type="entry name" value="GPCRSECRETIN"/>
</dbReference>
<dbReference type="InterPro" id="IPR032471">
    <property type="entry name" value="AGRL2-4_GAIN_subdom_A"/>
</dbReference>
<feature type="domain" description="GAIN-B" evidence="36">
    <location>
        <begin position="716"/>
        <end position="892"/>
    </location>
</feature>